<evidence type="ECO:0000313" key="2">
    <source>
        <dbReference type="Proteomes" id="UP000188268"/>
    </source>
</evidence>
<proteinExistence type="predicted"/>
<dbReference type="Gramene" id="OMP00262">
    <property type="protein sequence ID" value="OMP00262"/>
    <property type="gene ID" value="CCACVL1_03428"/>
</dbReference>
<dbReference type="EMBL" id="AWWV01006684">
    <property type="protein sequence ID" value="OMP00262.1"/>
    <property type="molecule type" value="Genomic_DNA"/>
</dbReference>
<comment type="caution">
    <text evidence="1">The sequence shown here is derived from an EMBL/GenBank/DDBJ whole genome shotgun (WGS) entry which is preliminary data.</text>
</comment>
<gene>
    <name evidence="1" type="ORF">CCACVL1_03428</name>
</gene>
<keyword evidence="2" id="KW-1185">Reference proteome</keyword>
<dbReference type="Proteomes" id="UP000188268">
    <property type="component" value="Unassembled WGS sequence"/>
</dbReference>
<dbReference type="OrthoDB" id="8062037at2759"/>
<organism evidence="1 2">
    <name type="scientific">Corchorus capsularis</name>
    <name type="common">Jute</name>
    <dbReference type="NCBI Taxonomy" id="210143"/>
    <lineage>
        <taxon>Eukaryota</taxon>
        <taxon>Viridiplantae</taxon>
        <taxon>Streptophyta</taxon>
        <taxon>Embryophyta</taxon>
        <taxon>Tracheophyta</taxon>
        <taxon>Spermatophyta</taxon>
        <taxon>Magnoliopsida</taxon>
        <taxon>eudicotyledons</taxon>
        <taxon>Gunneridae</taxon>
        <taxon>Pentapetalae</taxon>
        <taxon>rosids</taxon>
        <taxon>malvids</taxon>
        <taxon>Malvales</taxon>
        <taxon>Malvaceae</taxon>
        <taxon>Grewioideae</taxon>
        <taxon>Apeibeae</taxon>
        <taxon>Corchorus</taxon>
    </lineage>
</organism>
<dbReference type="AlphaFoldDB" id="A0A1R3JZK5"/>
<name>A0A1R3JZK5_COCAP</name>
<reference evidence="1 2" key="1">
    <citation type="submission" date="2013-09" db="EMBL/GenBank/DDBJ databases">
        <title>Corchorus capsularis genome sequencing.</title>
        <authorList>
            <person name="Alam M."/>
            <person name="Haque M.S."/>
            <person name="Islam M.S."/>
            <person name="Emdad E.M."/>
            <person name="Islam M.M."/>
            <person name="Ahmed B."/>
            <person name="Halim A."/>
            <person name="Hossen Q.M.M."/>
            <person name="Hossain M.Z."/>
            <person name="Ahmed R."/>
            <person name="Khan M.M."/>
            <person name="Islam R."/>
            <person name="Rashid M.M."/>
            <person name="Khan S.A."/>
            <person name="Rahman M.S."/>
            <person name="Alam M."/>
        </authorList>
    </citation>
    <scope>NUCLEOTIDE SEQUENCE [LARGE SCALE GENOMIC DNA]</scope>
    <source>
        <strain evidence="2">cv. CVL-1</strain>
        <tissue evidence="1">Whole seedling</tissue>
    </source>
</reference>
<accession>A0A1R3JZK5</accession>
<sequence>MDHRLSKLKKWELERGLHGLEPVVVANFPTKKFSDECFSAAEDAHNE</sequence>
<evidence type="ECO:0000313" key="1">
    <source>
        <dbReference type="EMBL" id="OMP00262.1"/>
    </source>
</evidence>
<protein>
    <submittedName>
        <fullName evidence="1">Uncharacterized protein</fullName>
    </submittedName>
</protein>